<evidence type="ECO:0000256" key="2">
    <source>
        <dbReference type="SAM" id="Phobius"/>
    </source>
</evidence>
<reference evidence="3 4" key="1">
    <citation type="submission" date="2024-03" db="EMBL/GenBank/DDBJ databases">
        <title>Aureococcus anophagefferens CCMP1851 and Kratosvirus quantuckense: Draft genome of a second virus-susceptible host strain in the model system.</title>
        <authorList>
            <person name="Chase E."/>
            <person name="Truchon A.R."/>
            <person name="Schepens W."/>
            <person name="Wilhelm S.W."/>
        </authorList>
    </citation>
    <scope>NUCLEOTIDE SEQUENCE [LARGE SCALE GENOMIC DNA]</scope>
    <source>
        <strain evidence="3 4">CCMP1851</strain>
    </source>
</reference>
<keyword evidence="2" id="KW-0812">Transmembrane</keyword>
<gene>
    <name evidence="3" type="ORF">SO694_00016480</name>
</gene>
<proteinExistence type="predicted"/>
<feature type="compositionally biased region" description="Low complexity" evidence="1">
    <location>
        <begin position="250"/>
        <end position="276"/>
    </location>
</feature>
<name>A0ABR1G3E8_AURAN</name>
<accession>A0ABR1G3E8</accession>
<feature type="transmembrane region" description="Helical" evidence="2">
    <location>
        <begin position="106"/>
        <end position="127"/>
    </location>
</feature>
<feature type="transmembrane region" description="Helical" evidence="2">
    <location>
        <begin position="27"/>
        <end position="45"/>
    </location>
</feature>
<evidence type="ECO:0000256" key="1">
    <source>
        <dbReference type="SAM" id="MobiDB-lite"/>
    </source>
</evidence>
<feature type="transmembrane region" description="Helical" evidence="2">
    <location>
        <begin position="134"/>
        <end position="156"/>
    </location>
</feature>
<evidence type="ECO:0000313" key="3">
    <source>
        <dbReference type="EMBL" id="KAK7242722.1"/>
    </source>
</evidence>
<protein>
    <recommendedName>
        <fullName evidence="5">MARVEL domain-containing protein</fullName>
    </recommendedName>
</protein>
<dbReference type="Proteomes" id="UP001363151">
    <property type="component" value="Unassembled WGS sequence"/>
</dbReference>
<feature type="transmembrane region" description="Helical" evidence="2">
    <location>
        <begin position="181"/>
        <end position="201"/>
    </location>
</feature>
<keyword evidence="2" id="KW-0472">Membrane</keyword>
<keyword evidence="2" id="KW-1133">Transmembrane helix</keyword>
<evidence type="ECO:0000313" key="4">
    <source>
        <dbReference type="Proteomes" id="UP001363151"/>
    </source>
</evidence>
<dbReference type="EMBL" id="JBBJCI010000141">
    <property type="protein sequence ID" value="KAK7242722.1"/>
    <property type="molecule type" value="Genomic_DNA"/>
</dbReference>
<evidence type="ECO:0008006" key="5">
    <source>
        <dbReference type="Google" id="ProtNLM"/>
    </source>
</evidence>
<comment type="caution">
    <text evidence="3">The sequence shown here is derived from an EMBL/GenBank/DDBJ whole genome shotgun (WGS) entry which is preliminary data.</text>
</comment>
<feature type="region of interest" description="Disordered" evidence="1">
    <location>
        <begin position="235"/>
        <end position="276"/>
    </location>
</feature>
<sequence>MSTTKQSLSAAAGAKLAAYTKPQKKHLAFGLAMGVLGVFAMGALGSPDWTSWELKAGGFEIEWSAGLWEYAQEGDVQDDGGKVEAKVDGRKFRNFKAYELNRFTTFFAFLSLAAMAVYQIAAGCLGLEKYAAPVGYASAALLFVLGFLLIVGAGYFGTRMEENPYVDDPDEVAHCDHGCGLAALTGVLAFLLGFALLYATLATDERAEKIHDSAVVQDMEAGIKKLKAGVGKKMTKLRGSSKAPAPDGPPAAYATAAATEAEATEAPAAETPAAEP</sequence>
<keyword evidence="4" id="KW-1185">Reference proteome</keyword>
<organism evidence="3 4">
    <name type="scientific">Aureococcus anophagefferens</name>
    <name type="common">Harmful bloom alga</name>
    <dbReference type="NCBI Taxonomy" id="44056"/>
    <lineage>
        <taxon>Eukaryota</taxon>
        <taxon>Sar</taxon>
        <taxon>Stramenopiles</taxon>
        <taxon>Ochrophyta</taxon>
        <taxon>Pelagophyceae</taxon>
        <taxon>Pelagomonadales</taxon>
        <taxon>Pelagomonadaceae</taxon>
        <taxon>Aureococcus</taxon>
    </lineage>
</organism>